<reference evidence="3" key="1">
    <citation type="submission" date="2023-06" db="EMBL/GenBank/DDBJ databases">
        <title>Identification and characterization of horizontal gene transfer across gut microbiota members of farm animals based on homology search.</title>
        <authorList>
            <person name="Zeman M."/>
            <person name="Kubasova T."/>
            <person name="Jahodarova E."/>
            <person name="Nykrynova M."/>
            <person name="Rychlik I."/>
        </authorList>
    </citation>
    <scope>NUCLEOTIDE SEQUENCE [LARGE SCALE GENOMIC DNA]</scope>
    <source>
        <strain evidence="3">ET39</strain>
    </source>
</reference>
<sequence>MKKLFALFTACFLILAVPLPVYAQQPEIISTEIIPQADGGVLEITLTQDSVSTRAAQTKSGTKTVSKKNASGQVMWSASLKGTFTYDGKKATCTSSSITVNIRATSWKLSSKSAGKTGNKATGKVVMKQYYQNSVIDSVTQSITLSCSPSGALS</sequence>
<gene>
    <name evidence="2" type="ORF">QUV96_09345</name>
</gene>
<comment type="caution">
    <text evidence="2">The sequence shown here is derived from an EMBL/GenBank/DDBJ whole genome shotgun (WGS) entry which is preliminary data.</text>
</comment>
<keyword evidence="3" id="KW-1185">Reference proteome</keyword>
<keyword evidence="1" id="KW-0732">Signal</keyword>
<dbReference type="RefSeq" id="WP_289608283.1">
    <property type="nucleotide sequence ID" value="NZ_JAUDCG010000047.1"/>
</dbReference>
<proteinExistence type="predicted"/>
<feature type="signal peptide" evidence="1">
    <location>
        <begin position="1"/>
        <end position="23"/>
    </location>
</feature>
<reference evidence="2 3" key="3">
    <citation type="submission" date="2023-06" db="EMBL/GenBank/DDBJ databases">
        <authorList>
            <person name="Zeman M."/>
            <person name="Kubasova T."/>
            <person name="Jahodarova E."/>
            <person name="Nykrynova M."/>
            <person name="Rychlik I."/>
        </authorList>
    </citation>
    <scope>NUCLEOTIDE SEQUENCE [LARGE SCALE GENOMIC DNA]</scope>
    <source>
        <strain evidence="2 3">ET39</strain>
    </source>
</reference>
<feature type="chain" id="PRO_5047256684" evidence="1">
    <location>
        <begin position="24"/>
        <end position="154"/>
    </location>
</feature>
<accession>A0ABT7UFX1</accession>
<organism evidence="2 3">
    <name type="scientific">Amedibacillus dolichus</name>
    <dbReference type="NCBI Taxonomy" id="31971"/>
    <lineage>
        <taxon>Bacteria</taxon>
        <taxon>Bacillati</taxon>
        <taxon>Bacillota</taxon>
        <taxon>Erysipelotrichia</taxon>
        <taxon>Erysipelotrichales</taxon>
        <taxon>Erysipelotrichaceae</taxon>
        <taxon>Amedibacillus</taxon>
    </lineage>
</organism>
<dbReference type="Proteomes" id="UP001529340">
    <property type="component" value="Unassembled WGS sequence"/>
</dbReference>
<evidence type="ECO:0000313" key="2">
    <source>
        <dbReference type="EMBL" id="MDM8157840.1"/>
    </source>
</evidence>
<name>A0ABT7UFX1_9FIRM</name>
<evidence type="ECO:0000313" key="3">
    <source>
        <dbReference type="Proteomes" id="UP001529340"/>
    </source>
</evidence>
<protein>
    <submittedName>
        <fullName evidence="2">Uncharacterized protein</fullName>
    </submittedName>
</protein>
<dbReference type="EMBL" id="JAUDCG010000047">
    <property type="protein sequence ID" value="MDM8157840.1"/>
    <property type="molecule type" value="Genomic_DNA"/>
</dbReference>
<reference evidence="2 3" key="2">
    <citation type="submission" date="2023-06" db="EMBL/GenBank/DDBJ databases">
        <title>Identification and characterization of horizontal gene transfer across gut microbiota members of farm animals based on homology search.</title>
        <authorList>
            <person name="Schwarzerova J."/>
            <person name="Nykrynova M."/>
            <person name="Jureckova K."/>
            <person name="Cejkova D."/>
            <person name="Rychlik I."/>
        </authorList>
    </citation>
    <scope>NUCLEOTIDE SEQUENCE [LARGE SCALE GENOMIC DNA]</scope>
    <source>
        <strain evidence="2 3">ET39</strain>
    </source>
</reference>
<evidence type="ECO:0000256" key="1">
    <source>
        <dbReference type="SAM" id="SignalP"/>
    </source>
</evidence>